<sequence length="1993" mass="215023">MSADTNIDAQAIAIVGMAGRFPGAPDLDTFWRNLREGVESIHPVPDAELEKRGVDPVLRKDPRHVKASAALEGMELFDAGFFGFTPREAELMDPQHRVFLECAWEALEKAGHTPEGFDGSIGVFAGASTNTYLVFHLVPNFDQLSGMDQVQVDVSNGGDFLATRVAYKLNLRGPSYSITSACSTSLVATHAACQSLLNEECDVALAGGVSVHVKHPEGYPYVPGGIVSPDGHCRAFDAKAEGTVFGSGVGVVVLKRLADALADGDHIHAIIKGSAINNDGAMKVGFTAPSVEGQATVISEALGAAGVAPESIGYLEAHGTGTKMGDPIEVRALNKAFKFRSAAAKANPPKIPVGSLKSNIGHLANAAGVSSLIKAVLTLEHRQIPPSLHVTEVNPEIPFAGGPFFVNTKLTDWQANPKHPRRAGVSSFGVGGTNAHVVLEEAPALSPSGASRPAQLLVLSAKSDAALDAATRNLAAHLKAHPAQALADVAFTLQTGRQAMAKRRVLICRDRDDALAALEVEGSPRLWTQAPDVQERPVAFLFPGQGSQYVGMARDLYASEPTFKKHLDACAEKLTPHLGLDLRTVLFPEASKAEAATQALARTELTQPALFVVEYALAKLWMAWGVKPSAMLGHSIGEYVAACLAGVFSLEDALALVAARGKLMQGLPAGAMLSARMEESALKPLLTGGLAVAAVNAPGFTVVAGPTDAVDALQTKLTAQGVEVSRLHTSHAFHSAMMDPILAPFTERVRQVKLNAPTLPFLSNVTGTWIEAGQATDPGYWATHLRQAVRFSAGLQELGRKWPQAAFLEVGPGTVLATLAKQQPGAEARVIVSTTRHPREQTPDLAVLLGALGRLWLGGVSVDWKGFAGNEQRRRVPLPTYPFQRERYWIEAKPLGSAGGAARTDAPASLTKRTDVADWFYAPSWKLSPLPRAKAQDAEEGGWLVFADDTGVADALAPKLGGSVYRVVPGAKFEQRPDGTYAVDPKHLQDYCSLLDALKKQGRAFANVVHLWSLSPKPASQEATLELGFHSQLFLARALGESGHLEPLTWSVVTSRSARVEQSDVQLPAQALLVGPTRVLPQEYPHLSCRFVDVVPGDAGAVADRLAAELRAEVREAVVALRGRQRWVQTFEPLRLEAGADVLRDGGVYLITDGLTGIGHALASELATVHRAKLTLVETTDFPSRGQWSAWVEKHGVEDAVSRRIQRALALERTGVEMLVLPAALTELESMRGVVEATTARFGRIDGVIHAAGGMQGATLGTIAETGPDKVDWHFRPQVDGVRVLQQVLPAQGPAFCLLVSSLSSVLGGLGQVAQASASAFMDSFAEVLSETSAYPWLSVDWDAWQFADERAMEELSPALARFAIQPAEGLEALHRALAHGEGGRLAVSTGDLTARRRQGPRPTKADAKGKKDASRGKHARPSILTPYLAPRTELEKTVAGIWEQVLGIDGIGIHDNFFELGGHSLLATQLRNHIHAVLKVDLSLRGLFETPTVAGVAGRVEQELGKRSTATEKPIAERLRTAFPTERPALLTEYLRHHISEGLRIPQEQLPADGSLKGYDLHALGAELEYDLRQDFKFQLYPHEVQAHPSIPELSKYLLVEMDRLSDPQRFAEGKPLSAYPLKPYRTQGTGKARTDTAKKNPPMVFVHSSPRAGSTLFRVMLAGHPRLFCPPEVNLLFFESMREWRENIGFGSEMEWTTGGLQWAFMELEKLDSAAGAGLVDRLVADDVSAQEVYRRLQERSAPRLLVDKTPTYAMDVETLQRAEQMFDGNKYIYLYRHPLPVMESILRMRFDRLFAAGLFGDADVDPYVVAETVWALSNRNLLNFFDGIGRERCHWVAYEDLVADPTKVMTGVCDFLGLPFDERMVQPYDGKKERMMGGLGDPNILQHQGIEKKLGESWKRIKWPRAFDASTHAVIERLGYSVEGATPAAAPAGATLTAPAPKQKLTPAEAEKLLENMDQLSDEQVAELLAVMEDAGGEGGGGGSSDEEAA</sequence>
<dbReference type="Pfam" id="PF00698">
    <property type="entry name" value="Acyl_transf_1"/>
    <property type="match status" value="1"/>
</dbReference>
<feature type="domain" description="Carrier" evidence="22">
    <location>
        <begin position="1430"/>
        <end position="1505"/>
    </location>
</feature>
<comment type="catalytic activity">
    <reaction evidence="11">
        <text>17-(4-hydroxyphenyl)heptadecanoyl-[(phenol)carboxyphthiodiolenone synthase] + 2 (S)-methylmalonyl-CoA + 3 malonyl-CoA + 5 NADPH + 10 H(+) = C35-(phenol)carboxyphthiodiolenone-[(phenol)carboxyphthiodiolenone synthase] + 5 CO2 + 5 NADP(+) + 5 CoA + 2 H2O</text>
        <dbReference type="Rhea" id="RHEA:57756"/>
        <dbReference type="Rhea" id="RHEA-COMP:14272"/>
        <dbReference type="Rhea" id="RHEA-COMP:14989"/>
        <dbReference type="ChEBI" id="CHEBI:15377"/>
        <dbReference type="ChEBI" id="CHEBI:15378"/>
        <dbReference type="ChEBI" id="CHEBI:16526"/>
        <dbReference type="ChEBI" id="CHEBI:57287"/>
        <dbReference type="ChEBI" id="CHEBI:57327"/>
        <dbReference type="ChEBI" id="CHEBI:57384"/>
        <dbReference type="ChEBI" id="CHEBI:57783"/>
        <dbReference type="ChEBI" id="CHEBI:58349"/>
        <dbReference type="ChEBI" id="CHEBI:133300"/>
        <dbReference type="ChEBI" id="CHEBI:142259"/>
        <dbReference type="EC" id="2.3.1.292"/>
    </reaction>
</comment>
<dbReference type="SUPFAM" id="SSF53901">
    <property type="entry name" value="Thiolase-like"/>
    <property type="match status" value="1"/>
</dbReference>
<comment type="catalytic activity">
    <reaction evidence="12">
        <text>19-(4-hydroxyphenyl)nonadecanoyl-[(phenol)carboxyphthiodiolenone synthase] + 2 (S)-methylmalonyl-CoA + 3 malonyl-CoA + 5 NADPH + 10 H(+) = C37-(phenol)carboxyphthiodiolenone-[(phenol)carboxyphthiodiolenone synthase] + 5 CO2 + 5 NADP(+) + 5 CoA + 2 H2O</text>
        <dbReference type="Rhea" id="RHEA:57760"/>
        <dbReference type="Rhea" id="RHEA-COMP:14273"/>
        <dbReference type="Rhea" id="RHEA-COMP:14990"/>
        <dbReference type="ChEBI" id="CHEBI:15377"/>
        <dbReference type="ChEBI" id="CHEBI:15378"/>
        <dbReference type="ChEBI" id="CHEBI:16526"/>
        <dbReference type="ChEBI" id="CHEBI:57287"/>
        <dbReference type="ChEBI" id="CHEBI:57327"/>
        <dbReference type="ChEBI" id="CHEBI:57384"/>
        <dbReference type="ChEBI" id="CHEBI:57783"/>
        <dbReference type="ChEBI" id="CHEBI:58349"/>
        <dbReference type="ChEBI" id="CHEBI:133301"/>
        <dbReference type="ChEBI" id="CHEBI:142260"/>
        <dbReference type="EC" id="2.3.1.292"/>
    </reaction>
</comment>
<protein>
    <recommendedName>
        <fullName evidence="17">Phenolphthiocerol/phthiocerol polyketide synthase subunit E</fullName>
        <ecNumber evidence="16">2.3.1.292</ecNumber>
    </recommendedName>
    <alternativeName>
        <fullName evidence="19">(Phenol)carboxyphthiodiolenone synthase subunit E</fullName>
    </alternativeName>
    <alternativeName>
        <fullName evidence="20">Beta-ketoacyl-acyl-carrier-protein synthase I</fullName>
    </alternativeName>
    <alternativeName>
        <fullName evidence="18">Phthiocerol synthesis polyketide synthase type I PpsE</fullName>
    </alternativeName>
</protein>
<dbReference type="PROSITE" id="PS52004">
    <property type="entry name" value="KS3_2"/>
    <property type="match status" value="1"/>
</dbReference>
<keyword evidence="5 24" id="KW-0808">Transferase</keyword>
<dbReference type="InterPro" id="IPR036291">
    <property type="entry name" value="NAD(P)-bd_dom_sf"/>
</dbReference>
<evidence type="ECO:0000259" key="22">
    <source>
        <dbReference type="PROSITE" id="PS50075"/>
    </source>
</evidence>
<evidence type="ECO:0000256" key="16">
    <source>
        <dbReference type="ARBA" id="ARBA00066974"/>
    </source>
</evidence>
<dbReference type="GO" id="GO:0031177">
    <property type="term" value="F:phosphopantetheine binding"/>
    <property type="evidence" value="ECO:0007669"/>
    <property type="project" value="InterPro"/>
</dbReference>
<dbReference type="EMBL" id="RAWG01000020">
    <property type="protein sequence ID" value="RKH46621.1"/>
    <property type="molecule type" value="Genomic_DNA"/>
</dbReference>
<evidence type="ECO:0000313" key="25">
    <source>
        <dbReference type="Proteomes" id="UP000273405"/>
    </source>
</evidence>
<dbReference type="SUPFAM" id="SSF47336">
    <property type="entry name" value="ACP-like"/>
    <property type="match status" value="1"/>
</dbReference>
<dbReference type="InterPro" id="IPR013968">
    <property type="entry name" value="PKS_KR"/>
</dbReference>
<evidence type="ECO:0000256" key="5">
    <source>
        <dbReference type="ARBA" id="ARBA00022679"/>
    </source>
</evidence>
<feature type="compositionally biased region" description="Basic and acidic residues" evidence="21">
    <location>
        <begin position="1404"/>
        <end position="1416"/>
    </location>
</feature>
<dbReference type="SMART" id="SM00823">
    <property type="entry name" value="PKS_PP"/>
    <property type="match status" value="1"/>
</dbReference>
<dbReference type="FunFam" id="3.40.47.10:FF:000042">
    <property type="entry name" value="Polyketide synthase Pks13"/>
    <property type="match status" value="1"/>
</dbReference>
<dbReference type="FunFam" id="1.10.1200.10:FF:000005">
    <property type="entry name" value="Nonribosomal peptide synthetase 1"/>
    <property type="match status" value="1"/>
</dbReference>
<dbReference type="SUPFAM" id="SSF52540">
    <property type="entry name" value="P-loop containing nucleoside triphosphate hydrolases"/>
    <property type="match status" value="1"/>
</dbReference>
<dbReference type="InterPro" id="IPR020841">
    <property type="entry name" value="PKS_Beta-ketoAc_synthase_dom"/>
</dbReference>
<evidence type="ECO:0000256" key="2">
    <source>
        <dbReference type="ARBA" id="ARBA00001957"/>
    </source>
</evidence>
<keyword evidence="10" id="KW-0511">Multifunctional enzyme</keyword>
<evidence type="ECO:0000256" key="19">
    <source>
        <dbReference type="ARBA" id="ARBA00078169"/>
    </source>
</evidence>
<dbReference type="PANTHER" id="PTHR43775">
    <property type="entry name" value="FATTY ACID SYNTHASE"/>
    <property type="match status" value="1"/>
</dbReference>
<comment type="caution">
    <text evidence="24">The sequence shown here is derived from an EMBL/GenBank/DDBJ whole genome shotgun (WGS) entry which is preliminary data.</text>
</comment>
<evidence type="ECO:0000256" key="10">
    <source>
        <dbReference type="ARBA" id="ARBA00023268"/>
    </source>
</evidence>
<keyword evidence="6" id="KW-0276">Fatty acid metabolism</keyword>
<dbReference type="InterPro" id="IPR016039">
    <property type="entry name" value="Thiolase-like"/>
</dbReference>
<dbReference type="OrthoDB" id="3337911at2"/>
<evidence type="ECO:0000256" key="14">
    <source>
        <dbReference type="ARBA" id="ARBA00052745"/>
    </source>
</evidence>
<proteinExistence type="predicted"/>
<dbReference type="Pfam" id="PF00109">
    <property type="entry name" value="ketoacyl-synt"/>
    <property type="match status" value="1"/>
</dbReference>
<comment type="cofactor">
    <cofactor evidence="1">
        <name>NADP(+)</name>
        <dbReference type="ChEBI" id="CHEBI:58349"/>
    </cofactor>
</comment>
<dbReference type="Gene3D" id="3.40.50.1820">
    <property type="entry name" value="alpha/beta hydrolase"/>
    <property type="match status" value="1"/>
</dbReference>
<comment type="cofactor">
    <cofactor evidence="2">
        <name>pantetheine 4'-phosphate</name>
        <dbReference type="ChEBI" id="CHEBI:47942"/>
    </cofactor>
</comment>
<keyword evidence="3" id="KW-0596">Phosphopantetheine</keyword>
<dbReference type="Pfam" id="PF22621">
    <property type="entry name" value="CurL-like_PKS_C"/>
    <property type="match status" value="1"/>
</dbReference>
<dbReference type="InterPro" id="IPR016035">
    <property type="entry name" value="Acyl_Trfase/lysoPLipase"/>
</dbReference>
<reference evidence="25" key="1">
    <citation type="submission" date="2018-09" db="EMBL/GenBank/DDBJ databases">
        <authorList>
            <person name="Livingstone P.G."/>
            <person name="Whitworth D.E."/>
        </authorList>
    </citation>
    <scope>NUCLEOTIDE SEQUENCE [LARGE SCALE GENOMIC DNA]</scope>
    <source>
        <strain evidence="25">CA040B</strain>
    </source>
</reference>
<keyword evidence="8" id="KW-0560">Oxidoreductase</keyword>
<dbReference type="Pfam" id="PF00550">
    <property type="entry name" value="PP-binding"/>
    <property type="match status" value="1"/>
</dbReference>
<evidence type="ECO:0000256" key="15">
    <source>
        <dbReference type="ARBA" id="ARBA00058455"/>
    </source>
</evidence>
<dbReference type="PROSITE" id="PS00012">
    <property type="entry name" value="PHOSPHOPANTETHEINE"/>
    <property type="match status" value="1"/>
</dbReference>
<keyword evidence="4" id="KW-0597">Phosphoprotein</keyword>
<organism evidence="24 25">
    <name type="scientific">Corallococcus sicarius</name>
    <dbReference type="NCBI Taxonomy" id="2316726"/>
    <lineage>
        <taxon>Bacteria</taxon>
        <taxon>Pseudomonadati</taxon>
        <taxon>Myxococcota</taxon>
        <taxon>Myxococcia</taxon>
        <taxon>Myxococcales</taxon>
        <taxon>Cystobacterineae</taxon>
        <taxon>Myxococcaceae</taxon>
        <taxon>Corallococcus</taxon>
    </lineage>
</organism>
<evidence type="ECO:0000256" key="13">
    <source>
        <dbReference type="ARBA" id="ARBA00052119"/>
    </source>
</evidence>
<name>A0A3A8NWM3_9BACT</name>
<feature type="domain" description="Ketosynthase family 3 (KS3)" evidence="23">
    <location>
        <begin position="9"/>
        <end position="441"/>
    </location>
</feature>
<evidence type="ECO:0000256" key="4">
    <source>
        <dbReference type="ARBA" id="ARBA00022553"/>
    </source>
</evidence>
<evidence type="ECO:0000256" key="21">
    <source>
        <dbReference type="SAM" id="MobiDB-lite"/>
    </source>
</evidence>
<dbReference type="SUPFAM" id="SSF52151">
    <property type="entry name" value="FabD/lysophospholipase-like"/>
    <property type="match status" value="1"/>
</dbReference>
<dbReference type="SMART" id="SM00827">
    <property type="entry name" value="PKS_AT"/>
    <property type="match status" value="1"/>
</dbReference>
<comment type="catalytic activity">
    <reaction evidence="13">
        <text>docosanoyl-[(phenol)carboxyphthiodiolenone synthase] + 2 (S)-methylmalonyl-CoA + 3 malonyl-CoA + 5 NADPH + 10 H(+) = C34-carboxyphthiodiolenone-[(phenol)carboxyphthiodiolenone synthase] + 5 CO2 + 5 NADP(+) + 5 CoA + 2 H2O</text>
        <dbReference type="Rhea" id="RHEA:57752"/>
        <dbReference type="Rhea" id="RHEA-COMP:14987"/>
        <dbReference type="Rhea" id="RHEA-COMP:14988"/>
        <dbReference type="ChEBI" id="CHEBI:15377"/>
        <dbReference type="ChEBI" id="CHEBI:15378"/>
        <dbReference type="ChEBI" id="CHEBI:16526"/>
        <dbReference type="ChEBI" id="CHEBI:57287"/>
        <dbReference type="ChEBI" id="CHEBI:57327"/>
        <dbReference type="ChEBI" id="CHEBI:57384"/>
        <dbReference type="ChEBI" id="CHEBI:57783"/>
        <dbReference type="ChEBI" id="CHEBI:58349"/>
        <dbReference type="ChEBI" id="CHEBI:142237"/>
        <dbReference type="ChEBI" id="CHEBI:142238"/>
        <dbReference type="EC" id="2.3.1.292"/>
    </reaction>
</comment>
<dbReference type="PROSITE" id="PS50075">
    <property type="entry name" value="CARRIER"/>
    <property type="match status" value="1"/>
</dbReference>
<evidence type="ECO:0000256" key="8">
    <source>
        <dbReference type="ARBA" id="ARBA00023002"/>
    </source>
</evidence>
<dbReference type="Pfam" id="PF08659">
    <property type="entry name" value="KR"/>
    <property type="match status" value="1"/>
</dbReference>
<keyword evidence="7" id="KW-0521">NADP</keyword>
<dbReference type="SMART" id="SM00825">
    <property type="entry name" value="PKS_KS"/>
    <property type="match status" value="1"/>
</dbReference>
<dbReference type="InterPro" id="IPR049490">
    <property type="entry name" value="C883_1060-like_KR_N"/>
</dbReference>
<dbReference type="InterPro" id="IPR057326">
    <property type="entry name" value="KR_dom"/>
</dbReference>
<dbReference type="Pfam" id="PF13469">
    <property type="entry name" value="Sulfotransfer_3"/>
    <property type="match status" value="1"/>
</dbReference>
<keyword evidence="24" id="KW-0012">Acyltransferase</keyword>
<dbReference type="InterPro" id="IPR050091">
    <property type="entry name" value="PKS_NRPS_Biosynth_Enz"/>
</dbReference>
<dbReference type="SUPFAM" id="SSF51735">
    <property type="entry name" value="NAD(P)-binding Rossmann-fold domains"/>
    <property type="match status" value="2"/>
</dbReference>
<dbReference type="InterPro" id="IPR020806">
    <property type="entry name" value="PKS_PP-bd"/>
</dbReference>
<dbReference type="GO" id="GO:0004312">
    <property type="term" value="F:fatty acid synthase activity"/>
    <property type="evidence" value="ECO:0007669"/>
    <property type="project" value="TreeGrafter"/>
</dbReference>
<dbReference type="Gene3D" id="3.40.50.300">
    <property type="entry name" value="P-loop containing nucleotide triphosphate hydrolases"/>
    <property type="match status" value="1"/>
</dbReference>
<keyword evidence="25" id="KW-1185">Reference proteome</keyword>
<evidence type="ECO:0000313" key="24">
    <source>
        <dbReference type="EMBL" id="RKH46621.1"/>
    </source>
</evidence>
<evidence type="ECO:0000256" key="20">
    <source>
        <dbReference type="ARBA" id="ARBA00084020"/>
    </source>
</evidence>
<dbReference type="SMART" id="SM00822">
    <property type="entry name" value="PKS_KR"/>
    <property type="match status" value="1"/>
</dbReference>
<evidence type="ECO:0000256" key="9">
    <source>
        <dbReference type="ARBA" id="ARBA00023098"/>
    </source>
</evidence>
<evidence type="ECO:0000256" key="12">
    <source>
        <dbReference type="ARBA" id="ARBA00051971"/>
    </source>
</evidence>
<evidence type="ECO:0000256" key="11">
    <source>
        <dbReference type="ARBA" id="ARBA00050973"/>
    </source>
</evidence>
<dbReference type="EC" id="2.3.1.292" evidence="16"/>
<dbReference type="Gene3D" id="3.40.47.10">
    <property type="match status" value="1"/>
</dbReference>
<dbReference type="PANTHER" id="PTHR43775:SF51">
    <property type="entry name" value="INACTIVE PHENOLPHTHIOCEROL SYNTHESIS POLYKETIDE SYNTHASE TYPE I PKS1-RELATED"/>
    <property type="match status" value="1"/>
</dbReference>
<dbReference type="InterPro" id="IPR027417">
    <property type="entry name" value="P-loop_NTPase"/>
</dbReference>
<dbReference type="InterPro" id="IPR009081">
    <property type="entry name" value="PP-bd_ACP"/>
</dbReference>
<feature type="region of interest" description="Disordered" evidence="21">
    <location>
        <begin position="1623"/>
        <end position="1647"/>
    </location>
</feature>
<dbReference type="SUPFAM" id="SSF55048">
    <property type="entry name" value="Probable ACP-binding domain of malonyl-CoA ACP transacylase"/>
    <property type="match status" value="1"/>
</dbReference>
<dbReference type="Gene3D" id="3.30.70.3290">
    <property type="match status" value="1"/>
</dbReference>
<dbReference type="InterPro" id="IPR001227">
    <property type="entry name" value="Ac_transferase_dom_sf"/>
</dbReference>
<comment type="function">
    <text evidence="15">Part of the PpsABCDE complex involved in the biosynthesis of the lipid core common to phthiocerols and phenolphthiocerols by successive additions of malonyl-CoA or methylmalonyl-CoA extender units. PpsA can accept as substrate the activated forms of either icosanoyl (C20), docosanoyl (C22) or lignoceroyl (C24) groups from FadD26, or a (4-hydroxyphenyl)-C17 or (4-hydroxyphenyl)-C19 fatty acyl from FadD29. PpsA initiates the biosynthesis and extends its substrate using a malonyl-CoA extender unit. The PpsB and PpsC proteins add the second and third malonyl-CoA extender units. PpsD adds an (R)-methylmalonyl unit and PpsE adds a second (R)-methylmalonyl unit. The incorporation of the methylmalonyl units results in formation of two branched methyl groups in the elongated product.</text>
</comment>
<evidence type="ECO:0000256" key="3">
    <source>
        <dbReference type="ARBA" id="ARBA00022450"/>
    </source>
</evidence>
<dbReference type="InterPro" id="IPR016036">
    <property type="entry name" value="Malonyl_transacylase_ACP-bd"/>
</dbReference>
<dbReference type="InterPro" id="IPR014043">
    <property type="entry name" value="Acyl_transferase_dom"/>
</dbReference>
<dbReference type="CDD" id="cd00833">
    <property type="entry name" value="PKS"/>
    <property type="match status" value="1"/>
</dbReference>
<dbReference type="InterPro" id="IPR006162">
    <property type="entry name" value="Ppantetheine_attach_site"/>
</dbReference>
<comment type="catalytic activity">
    <reaction evidence="14">
        <text>icosanoyl-[(phenol)carboxyphthiodiolenone synthase] + 2 (S)-methylmalonyl-CoA + 3 malonyl-CoA + 5 NADPH + 10 H(+) = C32-carboxyphthiodiolenone-[(phenol)carboxyphthiodiolenone synthase] + 5 CO2 + 5 NADP(+) + 5 CoA + 2 H2O</text>
        <dbReference type="Rhea" id="RHEA:57748"/>
        <dbReference type="Rhea" id="RHEA-COMP:14985"/>
        <dbReference type="Rhea" id="RHEA-COMP:14986"/>
        <dbReference type="ChEBI" id="CHEBI:15377"/>
        <dbReference type="ChEBI" id="CHEBI:15378"/>
        <dbReference type="ChEBI" id="CHEBI:16526"/>
        <dbReference type="ChEBI" id="CHEBI:57287"/>
        <dbReference type="ChEBI" id="CHEBI:57327"/>
        <dbReference type="ChEBI" id="CHEBI:57384"/>
        <dbReference type="ChEBI" id="CHEBI:57783"/>
        <dbReference type="ChEBI" id="CHEBI:58349"/>
        <dbReference type="ChEBI" id="CHEBI:87848"/>
        <dbReference type="ChEBI" id="CHEBI:142236"/>
        <dbReference type="EC" id="2.3.1.292"/>
    </reaction>
</comment>
<dbReference type="InterPro" id="IPR029058">
    <property type="entry name" value="AB_hydrolase_fold"/>
</dbReference>
<gene>
    <name evidence="24" type="ORF">D7X12_04870</name>
</gene>
<accession>A0A3A8NWM3</accession>
<evidence type="ECO:0000256" key="6">
    <source>
        <dbReference type="ARBA" id="ARBA00022832"/>
    </source>
</evidence>
<dbReference type="Gene3D" id="3.40.366.10">
    <property type="entry name" value="Malonyl-Coenzyme A Acyl Carrier Protein, domain 2"/>
    <property type="match status" value="1"/>
</dbReference>
<dbReference type="GO" id="GO:0016491">
    <property type="term" value="F:oxidoreductase activity"/>
    <property type="evidence" value="ECO:0007669"/>
    <property type="project" value="UniProtKB-KW"/>
</dbReference>
<dbReference type="RefSeq" id="WP_120624099.1">
    <property type="nucleotide sequence ID" value="NZ_RAWG01000020.1"/>
</dbReference>
<dbReference type="GO" id="GO:0006633">
    <property type="term" value="P:fatty acid biosynthetic process"/>
    <property type="evidence" value="ECO:0007669"/>
    <property type="project" value="TreeGrafter"/>
</dbReference>
<dbReference type="GO" id="GO:0034081">
    <property type="term" value="C:polyketide synthase complex"/>
    <property type="evidence" value="ECO:0007669"/>
    <property type="project" value="UniProtKB-ARBA"/>
</dbReference>
<evidence type="ECO:0000256" key="1">
    <source>
        <dbReference type="ARBA" id="ARBA00001937"/>
    </source>
</evidence>
<evidence type="ECO:0000256" key="18">
    <source>
        <dbReference type="ARBA" id="ARBA00075053"/>
    </source>
</evidence>
<dbReference type="InterPro" id="IPR014030">
    <property type="entry name" value="Ketoacyl_synth_N"/>
</dbReference>
<dbReference type="Gene3D" id="3.30.70.250">
    <property type="entry name" value="Malonyl-CoA ACP transacylase, ACP-binding"/>
    <property type="match status" value="1"/>
</dbReference>
<dbReference type="Proteomes" id="UP000273405">
    <property type="component" value="Unassembled WGS sequence"/>
</dbReference>
<dbReference type="Gene3D" id="3.40.50.720">
    <property type="entry name" value="NAD(P)-binding Rossmann-like Domain"/>
    <property type="match status" value="1"/>
</dbReference>
<dbReference type="InterPro" id="IPR036736">
    <property type="entry name" value="ACP-like_sf"/>
</dbReference>
<dbReference type="Pfam" id="PF21394">
    <property type="entry name" value="Beta-ketacyl_N"/>
    <property type="match status" value="1"/>
</dbReference>
<evidence type="ECO:0000259" key="23">
    <source>
        <dbReference type="PROSITE" id="PS52004"/>
    </source>
</evidence>
<feature type="region of interest" description="Disordered" evidence="21">
    <location>
        <begin position="1389"/>
        <end position="1423"/>
    </location>
</feature>
<dbReference type="InterPro" id="IPR014031">
    <property type="entry name" value="Ketoacyl_synth_C"/>
</dbReference>
<keyword evidence="9" id="KW-0443">Lipid metabolism</keyword>
<evidence type="ECO:0000256" key="17">
    <source>
        <dbReference type="ARBA" id="ARBA00073623"/>
    </source>
</evidence>
<dbReference type="Pfam" id="PF02801">
    <property type="entry name" value="Ketoacyl-synt_C"/>
    <property type="match status" value="1"/>
</dbReference>
<evidence type="ECO:0000256" key="7">
    <source>
        <dbReference type="ARBA" id="ARBA00022857"/>
    </source>
</evidence>